<dbReference type="EMBL" id="UYRU01100525">
    <property type="protein sequence ID" value="VDN41127.1"/>
    <property type="molecule type" value="Genomic_DNA"/>
</dbReference>
<organism evidence="1 2">
    <name type="scientific">Dibothriocephalus latus</name>
    <name type="common">Fish tapeworm</name>
    <name type="synonym">Diphyllobothrium latum</name>
    <dbReference type="NCBI Taxonomy" id="60516"/>
    <lineage>
        <taxon>Eukaryota</taxon>
        <taxon>Metazoa</taxon>
        <taxon>Spiralia</taxon>
        <taxon>Lophotrochozoa</taxon>
        <taxon>Platyhelminthes</taxon>
        <taxon>Cestoda</taxon>
        <taxon>Eucestoda</taxon>
        <taxon>Diphyllobothriidea</taxon>
        <taxon>Diphyllobothriidae</taxon>
        <taxon>Dibothriocephalus</taxon>
    </lineage>
</organism>
<dbReference type="AlphaFoldDB" id="A0A3P7P777"/>
<name>A0A3P7P777_DIBLA</name>
<evidence type="ECO:0000313" key="1">
    <source>
        <dbReference type="EMBL" id="VDN41127.1"/>
    </source>
</evidence>
<accession>A0A3P7P777</accession>
<evidence type="ECO:0000313" key="2">
    <source>
        <dbReference type="Proteomes" id="UP000281553"/>
    </source>
</evidence>
<reference evidence="1 2" key="1">
    <citation type="submission" date="2018-11" db="EMBL/GenBank/DDBJ databases">
        <authorList>
            <consortium name="Pathogen Informatics"/>
        </authorList>
    </citation>
    <scope>NUCLEOTIDE SEQUENCE [LARGE SCALE GENOMIC DNA]</scope>
</reference>
<gene>
    <name evidence="1" type="ORF">DILT_LOCUS18455</name>
</gene>
<keyword evidence="2" id="KW-1185">Reference proteome</keyword>
<proteinExistence type="predicted"/>
<protein>
    <submittedName>
        <fullName evidence="1">Uncharacterized protein</fullName>
    </submittedName>
</protein>
<dbReference type="Proteomes" id="UP000281553">
    <property type="component" value="Unassembled WGS sequence"/>
</dbReference>
<sequence length="131" mass="14366">MVIQAGLLLHNLLPHPLHFRLGWSVQRGGFSKEGVIQARSRLAIYLPTAVSPQPLNNPDQSAKMKFLISLSDSEGWTPFSLVVPTPQASSNSAETAALFMKRKLIQVRVTVLLLAVCKNSFKMTLGLNSLI</sequence>